<keyword evidence="1" id="KW-0805">Transcription regulation</keyword>
<dbReference type="InterPro" id="IPR003313">
    <property type="entry name" value="AraC-bd"/>
</dbReference>
<dbReference type="Gene3D" id="1.10.10.60">
    <property type="entry name" value="Homeodomain-like"/>
    <property type="match status" value="1"/>
</dbReference>
<evidence type="ECO:0000259" key="5">
    <source>
        <dbReference type="PROSITE" id="PS01124"/>
    </source>
</evidence>
<evidence type="ECO:0000313" key="7">
    <source>
        <dbReference type="Proteomes" id="UP000597444"/>
    </source>
</evidence>
<feature type="domain" description="HTH araC/xylS-type" evidence="5">
    <location>
        <begin position="174"/>
        <end position="271"/>
    </location>
</feature>
<comment type="caution">
    <text evidence="6">The sequence shown here is derived from an EMBL/GenBank/DDBJ whole genome shotgun (WGS) entry which is preliminary data.</text>
</comment>
<dbReference type="GO" id="GO:0003700">
    <property type="term" value="F:DNA-binding transcription factor activity"/>
    <property type="evidence" value="ECO:0007669"/>
    <property type="project" value="InterPro"/>
</dbReference>
<dbReference type="Pfam" id="PF02311">
    <property type="entry name" value="AraC_binding"/>
    <property type="match status" value="1"/>
</dbReference>
<dbReference type="EMBL" id="BNJK01000001">
    <property type="protein sequence ID" value="GHO95619.1"/>
    <property type="molecule type" value="Genomic_DNA"/>
</dbReference>
<evidence type="ECO:0000256" key="3">
    <source>
        <dbReference type="ARBA" id="ARBA00023159"/>
    </source>
</evidence>
<evidence type="ECO:0000256" key="2">
    <source>
        <dbReference type="ARBA" id="ARBA00023125"/>
    </source>
</evidence>
<dbReference type="SUPFAM" id="SSF51215">
    <property type="entry name" value="Regulatory protein AraC"/>
    <property type="match status" value="1"/>
</dbReference>
<dbReference type="SUPFAM" id="SSF46689">
    <property type="entry name" value="Homeodomain-like"/>
    <property type="match status" value="2"/>
</dbReference>
<dbReference type="AlphaFoldDB" id="A0A8J3N1Y5"/>
<dbReference type="GO" id="GO:0043565">
    <property type="term" value="F:sequence-specific DNA binding"/>
    <property type="evidence" value="ECO:0007669"/>
    <property type="project" value="InterPro"/>
</dbReference>
<gene>
    <name evidence="6" type="ORF">KSF_056670</name>
</gene>
<organism evidence="6 7">
    <name type="scientific">Reticulibacter mediterranei</name>
    <dbReference type="NCBI Taxonomy" id="2778369"/>
    <lineage>
        <taxon>Bacteria</taxon>
        <taxon>Bacillati</taxon>
        <taxon>Chloroflexota</taxon>
        <taxon>Ktedonobacteria</taxon>
        <taxon>Ktedonobacterales</taxon>
        <taxon>Reticulibacteraceae</taxon>
        <taxon>Reticulibacter</taxon>
    </lineage>
</organism>
<dbReference type="PROSITE" id="PS01124">
    <property type="entry name" value="HTH_ARAC_FAMILY_2"/>
    <property type="match status" value="1"/>
</dbReference>
<keyword evidence="2" id="KW-0238">DNA-binding</keyword>
<proteinExistence type="predicted"/>
<dbReference type="InterPro" id="IPR018060">
    <property type="entry name" value="HTH_AraC"/>
</dbReference>
<accession>A0A8J3N1Y5</accession>
<dbReference type="SMART" id="SM00342">
    <property type="entry name" value="HTH_ARAC"/>
    <property type="match status" value="1"/>
</dbReference>
<dbReference type="PROSITE" id="PS00041">
    <property type="entry name" value="HTH_ARAC_FAMILY_1"/>
    <property type="match status" value="1"/>
</dbReference>
<dbReference type="InterPro" id="IPR018062">
    <property type="entry name" value="HTH_AraC-typ_CS"/>
</dbReference>
<reference evidence="6" key="1">
    <citation type="submission" date="2020-10" db="EMBL/GenBank/DDBJ databases">
        <title>Taxonomic study of unclassified bacteria belonging to the class Ktedonobacteria.</title>
        <authorList>
            <person name="Yabe S."/>
            <person name="Wang C.M."/>
            <person name="Zheng Y."/>
            <person name="Sakai Y."/>
            <person name="Cavaletti L."/>
            <person name="Monciardini P."/>
            <person name="Donadio S."/>
        </authorList>
    </citation>
    <scope>NUCLEOTIDE SEQUENCE</scope>
    <source>
        <strain evidence="6">ID150040</strain>
    </source>
</reference>
<evidence type="ECO:0000256" key="1">
    <source>
        <dbReference type="ARBA" id="ARBA00023015"/>
    </source>
</evidence>
<evidence type="ECO:0000256" key="4">
    <source>
        <dbReference type="ARBA" id="ARBA00023163"/>
    </source>
</evidence>
<keyword evidence="7" id="KW-1185">Reference proteome</keyword>
<dbReference type="InterPro" id="IPR009057">
    <property type="entry name" value="Homeodomain-like_sf"/>
</dbReference>
<dbReference type="InterPro" id="IPR050204">
    <property type="entry name" value="AraC_XylS_family_regulators"/>
</dbReference>
<keyword evidence="4" id="KW-0804">Transcription</keyword>
<dbReference type="RefSeq" id="WP_220206289.1">
    <property type="nucleotide sequence ID" value="NZ_BNJK01000001.1"/>
</dbReference>
<dbReference type="InterPro" id="IPR037923">
    <property type="entry name" value="HTH-like"/>
</dbReference>
<evidence type="ECO:0000313" key="6">
    <source>
        <dbReference type="EMBL" id="GHO95619.1"/>
    </source>
</evidence>
<sequence>MQILNTKMENSHIVSSFQLLGDGLNVTGMGFAQNDVEHPDRVLDFWVLGLVTRGVMDLQIGEERALLKAGTYYLLPPYIHHFGRKGDSAFDVIFFHFVTSTACCSTQAIRLPIFGHIPPELPYLNLYRFIKRAVDFALLSPAQVNLQVAAILTQLSVMQSYETGEHEGSKRLAYRIMDYIREHIERESSSEQLTEELGYSYGHLDRVFRQHFDTSIHQKLLQLRIDTAAEQLLMGRSIKTVAAQVGFHDYHYFLKVFKKIRGVSPGILQRSAGALQNDRSRTPE</sequence>
<dbReference type="Pfam" id="PF12833">
    <property type="entry name" value="HTH_18"/>
    <property type="match status" value="1"/>
</dbReference>
<dbReference type="PANTHER" id="PTHR46796">
    <property type="entry name" value="HTH-TYPE TRANSCRIPTIONAL ACTIVATOR RHAS-RELATED"/>
    <property type="match status" value="1"/>
</dbReference>
<keyword evidence="3" id="KW-0010">Activator</keyword>
<protein>
    <recommendedName>
        <fullName evidence="5">HTH araC/xylS-type domain-containing protein</fullName>
    </recommendedName>
</protein>
<dbReference type="Proteomes" id="UP000597444">
    <property type="component" value="Unassembled WGS sequence"/>
</dbReference>
<name>A0A8J3N1Y5_9CHLR</name>